<proteinExistence type="predicted"/>
<dbReference type="PANTHER" id="PTHR47064">
    <property type="entry name" value="PUTATIVE (AFU_ORTHOLOGUE AFUA_1G08990)-RELATED"/>
    <property type="match status" value="1"/>
</dbReference>
<dbReference type="InterPro" id="IPR011042">
    <property type="entry name" value="6-blade_b-propeller_TolB-like"/>
</dbReference>
<dbReference type="InterPro" id="IPR052988">
    <property type="entry name" value="Oryzine_lactonohydrolase"/>
</dbReference>
<dbReference type="OrthoDB" id="423498at2759"/>
<dbReference type="SUPFAM" id="SSF63829">
    <property type="entry name" value="Calcium-dependent phosphotriesterase"/>
    <property type="match status" value="1"/>
</dbReference>
<reference evidence="1 2" key="1">
    <citation type="submission" date="2015-10" db="EMBL/GenBank/DDBJ databases">
        <title>Full genome of DAOMC 229536 Phialocephala scopiformis, a fungal endophyte of spruce producing the potent anti-insectan compound rugulosin.</title>
        <authorList>
            <consortium name="DOE Joint Genome Institute"/>
            <person name="Walker A.K."/>
            <person name="Frasz S.L."/>
            <person name="Seifert K.A."/>
            <person name="Miller J.D."/>
            <person name="Mondo S.J."/>
            <person name="Labutti K."/>
            <person name="Lipzen A."/>
            <person name="Dockter R."/>
            <person name="Kennedy M."/>
            <person name="Grigoriev I.V."/>
            <person name="Spatafora J.W."/>
        </authorList>
    </citation>
    <scope>NUCLEOTIDE SEQUENCE [LARGE SCALE GENOMIC DNA]</scope>
    <source>
        <strain evidence="1 2">CBS 120377</strain>
    </source>
</reference>
<accession>A0A194XFC5</accession>
<sequence>MNSTLSPLLSPLPAGFSTNTSGSIWGWYNTKNLAVLPGNFNRTSKVEHIISFPPDTNHEAACFVEATNQLFFAAWGFDHSWQYVLDVDTNELHNITTDPPTWNAHGCVYYNGSLHVATDGGGAGAGYHASIVKIDPKTLKAETLLNNFYQQPFLGFNDLDIDPNGNIWITDSISAWWVFQTKGNANGIAFAEDGTLYVDSTGISSGRPNVKDPFKTRALLAYDTRDGQPQLRNERLFSNSISYYCDGVRVSRNGLVFCGAGDGIDVIEPKNGITLGRIRTGGGDPIDAAVNLAFDGHTLWVVGHGGVWKASGINELLTRKW</sequence>
<dbReference type="GeneID" id="28827258"/>
<gene>
    <name evidence="1" type="ORF">LY89DRAFT_706484</name>
</gene>
<dbReference type="STRING" id="149040.A0A194XFC5"/>
<dbReference type="RefSeq" id="XP_018073250.1">
    <property type="nucleotide sequence ID" value="XM_018217532.1"/>
</dbReference>
<name>A0A194XFC5_MOLSC</name>
<evidence type="ECO:0000313" key="2">
    <source>
        <dbReference type="Proteomes" id="UP000070700"/>
    </source>
</evidence>
<dbReference type="Proteomes" id="UP000070700">
    <property type="component" value="Unassembled WGS sequence"/>
</dbReference>
<protein>
    <submittedName>
        <fullName evidence="1">Calcium-dependent phosphotriesterase</fullName>
    </submittedName>
</protein>
<dbReference type="PANTHER" id="PTHR47064:SF2">
    <property type="entry name" value="SMP-30_GLUCONOLACTONASE_LRE-LIKE REGION DOMAIN-CONTAINING PROTEIN-RELATED"/>
    <property type="match status" value="1"/>
</dbReference>
<dbReference type="Gene3D" id="2.120.10.30">
    <property type="entry name" value="TolB, C-terminal domain"/>
    <property type="match status" value="2"/>
</dbReference>
<evidence type="ECO:0000313" key="1">
    <source>
        <dbReference type="EMBL" id="KUJ18895.1"/>
    </source>
</evidence>
<dbReference type="InParanoid" id="A0A194XFC5"/>
<keyword evidence="2" id="KW-1185">Reference proteome</keyword>
<dbReference type="AlphaFoldDB" id="A0A194XFC5"/>
<organism evidence="1 2">
    <name type="scientific">Mollisia scopiformis</name>
    <name type="common">Conifer needle endophyte fungus</name>
    <name type="synonym">Phialocephala scopiformis</name>
    <dbReference type="NCBI Taxonomy" id="149040"/>
    <lineage>
        <taxon>Eukaryota</taxon>
        <taxon>Fungi</taxon>
        <taxon>Dikarya</taxon>
        <taxon>Ascomycota</taxon>
        <taxon>Pezizomycotina</taxon>
        <taxon>Leotiomycetes</taxon>
        <taxon>Helotiales</taxon>
        <taxon>Mollisiaceae</taxon>
        <taxon>Mollisia</taxon>
    </lineage>
</organism>
<dbReference type="EMBL" id="KQ947412">
    <property type="protein sequence ID" value="KUJ18895.1"/>
    <property type="molecule type" value="Genomic_DNA"/>
</dbReference>
<dbReference type="KEGG" id="psco:LY89DRAFT_706484"/>